<proteinExistence type="predicted"/>
<feature type="region of interest" description="Disordered" evidence="1">
    <location>
        <begin position="1"/>
        <end position="106"/>
    </location>
</feature>
<feature type="compositionally biased region" description="Polar residues" evidence="1">
    <location>
        <begin position="90"/>
        <end position="106"/>
    </location>
</feature>
<evidence type="ECO:0000313" key="2">
    <source>
        <dbReference type="EMBL" id="SPO35620.1"/>
    </source>
</evidence>
<keyword evidence="3" id="KW-1185">Reference proteome</keyword>
<dbReference type="EMBL" id="OOIP01000002">
    <property type="protein sequence ID" value="SPO35620.1"/>
    <property type="molecule type" value="Genomic_DNA"/>
</dbReference>
<sequence length="136" mass="14100">MLAEHFTVERGGGRGDKTRHGLEEAGRGSKESVGNAGDVGGGGGGGFLPHTRGKLTAPCAGAGPSRRTCPNEPSKLASQPGRPAGRPVARNSSKNPQRSWRTATTDTQAKAIAGRAALTRASAWKDLIRREVSLAF</sequence>
<gene>
    <name evidence="2" type="ORF">PSFLO_01091</name>
</gene>
<feature type="compositionally biased region" description="Basic and acidic residues" evidence="1">
    <location>
        <begin position="1"/>
        <end position="30"/>
    </location>
</feature>
<dbReference type="Proteomes" id="UP000323386">
    <property type="component" value="Unassembled WGS sequence"/>
</dbReference>
<accession>A0A5C3EUU9</accession>
<name>A0A5C3EUU9_9BASI</name>
<protein>
    <submittedName>
        <fullName evidence="2">Uncharacterized protein</fullName>
    </submittedName>
</protein>
<reference evidence="2 3" key="1">
    <citation type="submission" date="2018-03" db="EMBL/GenBank/DDBJ databases">
        <authorList>
            <person name="Guldener U."/>
        </authorList>
    </citation>
    <scope>NUCLEOTIDE SEQUENCE [LARGE SCALE GENOMIC DNA]</scope>
    <source>
        <strain evidence="2 3">DAOM196992</strain>
    </source>
</reference>
<feature type="compositionally biased region" description="Gly residues" evidence="1">
    <location>
        <begin position="37"/>
        <end position="47"/>
    </location>
</feature>
<evidence type="ECO:0000313" key="3">
    <source>
        <dbReference type="Proteomes" id="UP000323386"/>
    </source>
</evidence>
<evidence type="ECO:0000256" key="1">
    <source>
        <dbReference type="SAM" id="MobiDB-lite"/>
    </source>
</evidence>
<organism evidence="2 3">
    <name type="scientific">Pseudozyma flocculosa</name>
    <dbReference type="NCBI Taxonomy" id="84751"/>
    <lineage>
        <taxon>Eukaryota</taxon>
        <taxon>Fungi</taxon>
        <taxon>Dikarya</taxon>
        <taxon>Basidiomycota</taxon>
        <taxon>Ustilaginomycotina</taxon>
        <taxon>Ustilaginomycetes</taxon>
        <taxon>Ustilaginales</taxon>
        <taxon>Ustilaginaceae</taxon>
        <taxon>Pseudozyma</taxon>
    </lineage>
</organism>
<dbReference type="AlphaFoldDB" id="A0A5C3EUU9"/>